<evidence type="ECO:0000259" key="21">
    <source>
        <dbReference type="Pfam" id="PF24621"/>
    </source>
</evidence>
<dbReference type="InterPro" id="IPR030960">
    <property type="entry name" value="DHQS/DOIS_N"/>
</dbReference>
<protein>
    <recommendedName>
        <fullName evidence="9 19">3-dehydroquinate synthase</fullName>
        <shortName evidence="19">DHQS</shortName>
        <ecNumber evidence="8 19">4.2.3.4</ecNumber>
    </recommendedName>
</protein>
<dbReference type="HOGENOM" id="CLU_001201_0_2_5"/>
<dbReference type="SUPFAM" id="SSF56796">
    <property type="entry name" value="Dehydroquinate synthase-like"/>
    <property type="match status" value="1"/>
</dbReference>
<dbReference type="PANTHER" id="PTHR43622:SF7">
    <property type="entry name" value="3-DEHYDROQUINATE SYNTHASE, CHLOROPLASTIC"/>
    <property type="match status" value="1"/>
</dbReference>
<dbReference type="STRING" id="1384459.GL4_3294"/>
<dbReference type="KEGG" id="mcg:GL4_3294"/>
<dbReference type="GO" id="GO:0046872">
    <property type="term" value="F:metal ion binding"/>
    <property type="evidence" value="ECO:0007669"/>
    <property type="project" value="UniProtKB-KW"/>
</dbReference>
<feature type="domain" description="3-dehydroquinate synthase C-terminal" evidence="21">
    <location>
        <begin position="194"/>
        <end position="344"/>
    </location>
</feature>
<evidence type="ECO:0000256" key="15">
    <source>
        <dbReference type="ARBA" id="ARBA00023027"/>
    </source>
</evidence>
<organism evidence="22 23">
    <name type="scientific">Methyloceanibacter caenitepidi</name>
    <dbReference type="NCBI Taxonomy" id="1384459"/>
    <lineage>
        <taxon>Bacteria</taxon>
        <taxon>Pseudomonadati</taxon>
        <taxon>Pseudomonadota</taxon>
        <taxon>Alphaproteobacteria</taxon>
        <taxon>Hyphomicrobiales</taxon>
        <taxon>Hyphomicrobiaceae</taxon>
        <taxon>Methyloceanibacter</taxon>
    </lineage>
</organism>
<evidence type="ECO:0000256" key="11">
    <source>
        <dbReference type="ARBA" id="ARBA00022605"/>
    </source>
</evidence>
<keyword evidence="12 19" id="KW-0479">Metal-binding</keyword>
<keyword evidence="13 19" id="KW-0547">Nucleotide-binding</keyword>
<gene>
    <name evidence="19" type="primary">aroB</name>
    <name evidence="22" type="ORF">GL4_3294</name>
</gene>
<evidence type="ECO:0000256" key="1">
    <source>
        <dbReference type="ARBA" id="ARBA00001393"/>
    </source>
</evidence>
<sequence length="382" mass="40441">MQTQTAHGTNNGETEIQVALTARGYPIVIGEDLIAAAGQRLKASLADARFAVVSDANVAALHLAQLKAGLEEEGLFLGSAVVAPGESSKSFPVLAKLCETLLELGVERGDCVIALGGGVVGDLAGFAASILRRGVRVVQMPTTLLAQVDSAIGGKTGIDTKQGKNLIGTFHQPSLVLSDIAVLSTLSDREFRAGYAEVAKYGLLGDAPFFAWLEENWRDIFAGDTAKRRHAVETSARAKAAIVMEDERETSGKRALLNLGHTFGHALEAFAGYSDRLLHGEAISIGMRQAFSYSVERGLCSADDAARAEAHFKAVGLPTEIAAIPGDKPTPGEMLRLMAQDKKVKGGNMVLVLARGIGEAFVENEVSMPELTDFLKRECAPQ</sequence>
<evidence type="ECO:0000259" key="20">
    <source>
        <dbReference type="Pfam" id="PF01761"/>
    </source>
</evidence>
<name>A0A0A8K9F3_9HYPH</name>
<dbReference type="EMBL" id="AP014648">
    <property type="protein sequence ID" value="BAQ18719.1"/>
    <property type="molecule type" value="Genomic_DNA"/>
</dbReference>
<comment type="cofactor">
    <cofactor evidence="2 19">
        <name>NAD(+)</name>
        <dbReference type="ChEBI" id="CHEBI:57540"/>
    </cofactor>
</comment>
<feature type="domain" description="3-dehydroquinate synthase N-terminal" evidence="20">
    <location>
        <begin position="81"/>
        <end position="192"/>
    </location>
</feature>
<dbReference type="PIRSF" id="PIRSF001455">
    <property type="entry name" value="DHQ_synth"/>
    <property type="match status" value="1"/>
</dbReference>
<evidence type="ECO:0000256" key="17">
    <source>
        <dbReference type="ARBA" id="ARBA00023239"/>
    </source>
</evidence>
<feature type="binding site" evidence="19">
    <location>
        <position position="261"/>
    </location>
    <ligand>
        <name>Zn(2+)</name>
        <dbReference type="ChEBI" id="CHEBI:29105"/>
    </ligand>
</feature>
<keyword evidence="14 19" id="KW-0862">Zinc</keyword>
<comment type="subcellular location">
    <subcellularLocation>
        <location evidence="5 19">Cytoplasm</location>
    </subcellularLocation>
</comment>
<feature type="binding site" evidence="19">
    <location>
        <begin position="142"/>
        <end position="143"/>
    </location>
    <ligand>
        <name>NAD(+)</name>
        <dbReference type="ChEBI" id="CHEBI:57540"/>
    </ligand>
</feature>
<evidence type="ECO:0000256" key="4">
    <source>
        <dbReference type="ARBA" id="ARBA00003485"/>
    </source>
</evidence>
<feature type="binding site" evidence="19">
    <location>
        <begin position="118"/>
        <end position="122"/>
    </location>
    <ligand>
        <name>NAD(+)</name>
        <dbReference type="ChEBI" id="CHEBI:57540"/>
    </ligand>
</feature>
<feature type="binding site" evidence="19">
    <location>
        <position position="155"/>
    </location>
    <ligand>
        <name>NAD(+)</name>
        <dbReference type="ChEBI" id="CHEBI:57540"/>
    </ligand>
</feature>
<comment type="cofactor">
    <cofactor evidence="19">
        <name>Co(2+)</name>
        <dbReference type="ChEBI" id="CHEBI:48828"/>
    </cofactor>
    <cofactor evidence="19">
        <name>Zn(2+)</name>
        <dbReference type="ChEBI" id="CHEBI:29105"/>
    </cofactor>
    <text evidence="19">Binds 1 divalent metal cation per subunit. Can use either Co(2+) or Zn(2+).</text>
</comment>
<keyword evidence="10 19" id="KW-0963">Cytoplasm</keyword>
<dbReference type="InterPro" id="IPR016037">
    <property type="entry name" value="DHQ_synth_AroB"/>
</dbReference>
<evidence type="ECO:0000256" key="18">
    <source>
        <dbReference type="ARBA" id="ARBA00023285"/>
    </source>
</evidence>
<keyword evidence="11 19" id="KW-0028">Amino-acid biosynthesis</keyword>
<dbReference type="AlphaFoldDB" id="A0A0A8K9F3"/>
<feature type="binding site" evidence="19">
    <location>
        <position position="164"/>
    </location>
    <ligand>
        <name>NAD(+)</name>
        <dbReference type="ChEBI" id="CHEBI:57540"/>
    </ligand>
</feature>
<evidence type="ECO:0000256" key="5">
    <source>
        <dbReference type="ARBA" id="ARBA00004496"/>
    </source>
</evidence>
<comment type="pathway">
    <text evidence="6 19">Metabolic intermediate biosynthesis; chorismate biosynthesis; chorismate from D-erythrose 4-phosphate and phosphoenolpyruvate: step 2/7.</text>
</comment>
<evidence type="ECO:0000256" key="13">
    <source>
        <dbReference type="ARBA" id="ARBA00022741"/>
    </source>
</evidence>
<keyword evidence="17 19" id="KW-0456">Lyase</keyword>
<dbReference type="GO" id="GO:0008652">
    <property type="term" value="P:amino acid biosynthetic process"/>
    <property type="evidence" value="ECO:0007669"/>
    <property type="project" value="UniProtKB-KW"/>
</dbReference>
<comment type="caution">
    <text evidence="19">Lacks conserved residue(s) required for the propagation of feature annotation.</text>
</comment>
<keyword evidence="23" id="KW-1185">Reference proteome</keyword>
<dbReference type="CDD" id="cd08195">
    <property type="entry name" value="DHQS"/>
    <property type="match status" value="1"/>
</dbReference>
<keyword evidence="18 19" id="KW-0170">Cobalt</keyword>
<comment type="cofactor">
    <cofactor evidence="3">
        <name>Zn(2+)</name>
        <dbReference type="ChEBI" id="CHEBI:29105"/>
    </cofactor>
</comment>
<reference evidence="22 23" key="1">
    <citation type="submission" date="2014-09" db="EMBL/GenBank/DDBJ databases">
        <title>Genome sequencing of Methyloceanibacter caenitepidi Gela4.</title>
        <authorList>
            <person name="Takeuchi M."/>
            <person name="Susumu S."/>
            <person name="Kamagata Y."/>
            <person name="Oshima K."/>
            <person name="Hattori M."/>
            <person name="Iwasaki W."/>
        </authorList>
    </citation>
    <scope>NUCLEOTIDE SEQUENCE [LARGE SCALE GENOMIC DNA]</scope>
    <source>
        <strain evidence="22 23">Gela4</strain>
    </source>
</reference>
<evidence type="ECO:0000256" key="12">
    <source>
        <dbReference type="ARBA" id="ARBA00022723"/>
    </source>
</evidence>
<evidence type="ECO:0000256" key="16">
    <source>
        <dbReference type="ARBA" id="ARBA00023141"/>
    </source>
</evidence>
<dbReference type="EC" id="4.2.3.4" evidence="8 19"/>
<dbReference type="InterPro" id="IPR030963">
    <property type="entry name" value="DHQ_synth_fam"/>
</dbReference>
<feature type="binding site" evidence="19">
    <location>
        <position position="279"/>
    </location>
    <ligand>
        <name>Zn(2+)</name>
        <dbReference type="ChEBI" id="CHEBI:29105"/>
    </ligand>
</feature>
<comment type="similarity">
    <text evidence="7 19">Belongs to the sugar phosphate cyclases superfamily. Dehydroquinate synthase family.</text>
</comment>
<evidence type="ECO:0000313" key="22">
    <source>
        <dbReference type="EMBL" id="BAQ18719.1"/>
    </source>
</evidence>
<dbReference type="PANTHER" id="PTHR43622">
    <property type="entry name" value="3-DEHYDROQUINATE SYNTHASE"/>
    <property type="match status" value="1"/>
</dbReference>
<evidence type="ECO:0000313" key="23">
    <source>
        <dbReference type="Proteomes" id="UP000031643"/>
    </source>
</evidence>
<dbReference type="UniPathway" id="UPA00053">
    <property type="reaction ID" value="UER00085"/>
</dbReference>
<comment type="catalytic activity">
    <reaction evidence="1 19">
        <text>7-phospho-2-dehydro-3-deoxy-D-arabino-heptonate = 3-dehydroquinate + phosphate</text>
        <dbReference type="Rhea" id="RHEA:21968"/>
        <dbReference type="ChEBI" id="CHEBI:32364"/>
        <dbReference type="ChEBI" id="CHEBI:43474"/>
        <dbReference type="ChEBI" id="CHEBI:58394"/>
        <dbReference type="EC" id="4.2.3.4"/>
    </reaction>
</comment>
<evidence type="ECO:0000256" key="2">
    <source>
        <dbReference type="ARBA" id="ARBA00001911"/>
    </source>
</evidence>
<evidence type="ECO:0000256" key="7">
    <source>
        <dbReference type="ARBA" id="ARBA00005412"/>
    </source>
</evidence>
<feature type="binding site" evidence="19">
    <location>
        <position position="197"/>
    </location>
    <ligand>
        <name>Zn(2+)</name>
        <dbReference type="ChEBI" id="CHEBI:29105"/>
    </ligand>
</feature>
<accession>A0A0A8K9F3</accession>
<evidence type="ECO:0000256" key="19">
    <source>
        <dbReference type="HAMAP-Rule" id="MF_00110"/>
    </source>
</evidence>
<keyword evidence="15 19" id="KW-0520">NAD</keyword>
<dbReference type="InterPro" id="IPR056179">
    <property type="entry name" value="DHQS_C"/>
</dbReference>
<dbReference type="GO" id="GO:0003856">
    <property type="term" value="F:3-dehydroquinate synthase activity"/>
    <property type="evidence" value="ECO:0007669"/>
    <property type="project" value="UniProtKB-UniRule"/>
</dbReference>
<dbReference type="Proteomes" id="UP000031643">
    <property type="component" value="Chromosome"/>
</dbReference>
<dbReference type="RefSeq" id="WP_045368988.1">
    <property type="nucleotide sequence ID" value="NZ_AP014648.1"/>
</dbReference>
<dbReference type="GO" id="GO:0000166">
    <property type="term" value="F:nucleotide binding"/>
    <property type="evidence" value="ECO:0007669"/>
    <property type="project" value="UniProtKB-KW"/>
</dbReference>
<dbReference type="Gene3D" id="3.40.50.1970">
    <property type="match status" value="1"/>
</dbReference>
<dbReference type="FunFam" id="3.40.50.1970:FF:000007">
    <property type="entry name" value="Pentafunctional AROM polypeptide"/>
    <property type="match status" value="1"/>
</dbReference>
<evidence type="ECO:0000256" key="10">
    <source>
        <dbReference type="ARBA" id="ARBA00022490"/>
    </source>
</evidence>
<evidence type="ECO:0000256" key="9">
    <source>
        <dbReference type="ARBA" id="ARBA00017684"/>
    </source>
</evidence>
<dbReference type="Pfam" id="PF01761">
    <property type="entry name" value="DHQ_synthase"/>
    <property type="match status" value="1"/>
</dbReference>
<dbReference type="GO" id="GO:0009423">
    <property type="term" value="P:chorismate biosynthetic process"/>
    <property type="evidence" value="ECO:0007669"/>
    <property type="project" value="UniProtKB-UniRule"/>
</dbReference>
<evidence type="ECO:0000256" key="3">
    <source>
        <dbReference type="ARBA" id="ARBA00001947"/>
    </source>
</evidence>
<evidence type="ECO:0000256" key="6">
    <source>
        <dbReference type="ARBA" id="ARBA00004661"/>
    </source>
</evidence>
<dbReference type="GO" id="GO:0005737">
    <property type="term" value="C:cytoplasm"/>
    <property type="evidence" value="ECO:0007669"/>
    <property type="project" value="UniProtKB-SubCell"/>
</dbReference>
<proteinExistence type="inferred from homology"/>
<dbReference type="NCBIfam" id="TIGR01357">
    <property type="entry name" value="aroB"/>
    <property type="match status" value="1"/>
</dbReference>
<dbReference type="InterPro" id="IPR050071">
    <property type="entry name" value="Dehydroquinate_synthase"/>
</dbReference>
<keyword evidence="16 19" id="KW-0057">Aromatic amino acid biosynthesis</keyword>
<comment type="function">
    <text evidence="4 19">Catalyzes the conversion of 3-deoxy-D-arabino-heptulosonate 7-phosphate (DAHP) to dehydroquinate (DHQ).</text>
</comment>
<evidence type="ECO:0000256" key="8">
    <source>
        <dbReference type="ARBA" id="ARBA00013031"/>
    </source>
</evidence>
<evidence type="ECO:0000256" key="14">
    <source>
        <dbReference type="ARBA" id="ARBA00022833"/>
    </source>
</evidence>
<dbReference type="Pfam" id="PF24621">
    <property type="entry name" value="DHQS_C"/>
    <property type="match status" value="1"/>
</dbReference>
<dbReference type="Gene3D" id="1.20.1090.10">
    <property type="entry name" value="Dehydroquinate synthase-like - alpha domain"/>
    <property type="match status" value="1"/>
</dbReference>
<dbReference type="GO" id="GO:0009073">
    <property type="term" value="P:aromatic amino acid family biosynthetic process"/>
    <property type="evidence" value="ECO:0007669"/>
    <property type="project" value="UniProtKB-KW"/>
</dbReference>
<dbReference type="HAMAP" id="MF_00110">
    <property type="entry name" value="DHQ_synthase"/>
    <property type="match status" value="1"/>
</dbReference>